<feature type="transmembrane region" description="Helical" evidence="1">
    <location>
        <begin position="518"/>
        <end position="538"/>
    </location>
</feature>
<feature type="transmembrane region" description="Helical" evidence="1">
    <location>
        <begin position="544"/>
        <end position="569"/>
    </location>
</feature>
<keyword evidence="3" id="KW-0614">Plasmid</keyword>
<dbReference type="GO" id="GO:0004129">
    <property type="term" value="F:cytochrome-c oxidase activity"/>
    <property type="evidence" value="ECO:0007669"/>
    <property type="project" value="InterPro"/>
</dbReference>
<reference evidence="3 4" key="1">
    <citation type="submission" date="2019-11" db="EMBL/GenBank/DDBJ databases">
        <title>Comparative genomics of hydrocarbon-degrading Desulfosarcina strains.</title>
        <authorList>
            <person name="Watanabe M."/>
            <person name="Kojima H."/>
            <person name="Fukui M."/>
        </authorList>
    </citation>
    <scope>NUCLEOTIDE SEQUENCE [LARGE SCALE GENOMIC DNA]</scope>
    <source>
        <strain evidence="3 4">28bB2T</strain>
        <plasmid evidence="4">do28_1 dna</plasmid>
    </source>
</reference>
<dbReference type="InterPro" id="IPR054309">
    <property type="entry name" value="NorB_cytochrome_c-like"/>
</dbReference>
<dbReference type="InterPro" id="IPR036927">
    <property type="entry name" value="Cyt_c_oxase-like_su1_sf"/>
</dbReference>
<feature type="transmembrane region" description="Helical" evidence="1">
    <location>
        <begin position="284"/>
        <end position="307"/>
    </location>
</feature>
<proteinExistence type="predicted"/>
<dbReference type="GO" id="GO:0016020">
    <property type="term" value="C:membrane"/>
    <property type="evidence" value="ECO:0007669"/>
    <property type="project" value="InterPro"/>
</dbReference>
<dbReference type="GO" id="GO:0009060">
    <property type="term" value="P:aerobic respiration"/>
    <property type="evidence" value="ECO:0007669"/>
    <property type="project" value="InterPro"/>
</dbReference>
<organism evidence="3 4">
    <name type="scientific">Desulfosarcina ovata subsp. sediminis</name>
    <dbReference type="NCBI Taxonomy" id="885957"/>
    <lineage>
        <taxon>Bacteria</taxon>
        <taxon>Pseudomonadati</taxon>
        <taxon>Thermodesulfobacteriota</taxon>
        <taxon>Desulfobacteria</taxon>
        <taxon>Desulfobacterales</taxon>
        <taxon>Desulfosarcinaceae</taxon>
        <taxon>Desulfosarcina</taxon>
    </lineage>
</organism>
<dbReference type="SUPFAM" id="SSF81442">
    <property type="entry name" value="Cytochrome c oxidase subunit I-like"/>
    <property type="match status" value="1"/>
</dbReference>
<dbReference type="KEGG" id="dov:DSCO28_72570"/>
<evidence type="ECO:0000256" key="1">
    <source>
        <dbReference type="SAM" id="Phobius"/>
    </source>
</evidence>
<feature type="transmembrane region" description="Helical" evidence="1">
    <location>
        <begin position="445"/>
        <end position="468"/>
    </location>
</feature>
<geneLocation type="plasmid" evidence="4">
    <name>do28_1 dna</name>
</geneLocation>
<feature type="transmembrane region" description="Helical" evidence="1">
    <location>
        <begin position="365"/>
        <end position="391"/>
    </location>
</feature>
<evidence type="ECO:0000313" key="4">
    <source>
        <dbReference type="Proteomes" id="UP000425960"/>
    </source>
</evidence>
<keyword evidence="1" id="KW-1133">Transmembrane helix</keyword>
<feature type="transmembrane region" description="Helical" evidence="1">
    <location>
        <begin position="7"/>
        <end position="26"/>
    </location>
</feature>
<gene>
    <name evidence="3" type="primary">norB</name>
    <name evidence="3" type="ORF">DSCO28_72570</name>
</gene>
<dbReference type="PANTHER" id="PTHR10422:SF38">
    <property type="entry name" value="CYTOCHROME B SUBUNIT OF NITRIC OXIDE REDUCTASE"/>
    <property type="match status" value="1"/>
</dbReference>
<dbReference type="Proteomes" id="UP000425960">
    <property type="component" value="Plasmid Do28_1"/>
</dbReference>
<evidence type="ECO:0000313" key="3">
    <source>
        <dbReference type="EMBL" id="BBO86691.1"/>
    </source>
</evidence>
<name>A0A5K8A2L8_9BACT</name>
<dbReference type="GO" id="GO:0020037">
    <property type="term" value="F:heme binding"/>
    <property type="evidence" value="ECO:0007669"/>
    <property type="project" value="InterPro"/>
</dbReference>
<dbReference type="AlphaFoldDB" id="A0A5K8A2L8"/>
<dbReference type="EMBL" id="AP021877">
    <property type="protein sequence ID" value="BBO86691.1"/>
    <property type="molecule type" value="Genomic_DNA"/>
</dbReference>
<feature type="transmembrane region" description="Helical" evidence="1">
    <location>
        <begin position="329"/>
        <end position="353"/>
    </location>
</feature>
<accession>A0A5K8A2L8</accession>
<dbReference type="Pfam" id="PF22085">
    <property type="entry name" value="NorB_cytochrome_c-like"/>
    <property type="match status" value="1"/>
</dbReference>
<protein>
    <submittedName>
        <fullName evidence="3">Nitric-oxide reductase large subunit</fullName>
    </submittedName>
</protein>
<dbReference type="RefSeq" id="WP_155326278.1">
    <property type="nucleotide sequence ID" value="NZ_AP021877.1"/>
</dbReference>
<feature type="domain" description="Nitric oxide reductase subunit B cytochrome c-like" evidence="2">
    <location>
        <begin position="37"/>
        <end position="217"/>
    </location>
</feature>
<dbReference type="InterPro" id="IPR000883">
    <property type="entry name" value="Cyt_C_Oxase_1"/>
</dbReference>
<dbReference type="Gene3D" id="1.20.210.10">
    <property type="entry name" value="Cytochrome c oxidase-like, subunit I domain"/>
    <property type="match status" value="1"/>
</dbReference>
<keyword evidence="1" id="KW-0812">Transmembrane</keyword>
<dbReference type="Pfam" id="PF00115">
    <property type="entry name" value="COX1"/>
    <property type="match status" value="1"/>
</dbReference>
<feature type="transmembrane region" description="Helical" evidence="1">
    <location>
        <begin position="590"/>
        <end position="609"/>
    </location>
</feature>
<feature type="transmembrane region" description="Helical" evidence="1">
    <location>
        <begin position="480"/>
        <end position="506"/>
    </location>
</feature>
<feature type="transmembrane region" description="Helical" evidence="1">
    <location>
        <begin position="230"/>
        <end position="250"/>
    </location>
</feature>
<dbReference type="PANTHER" id="PTHR10422">
    <property type="entry name" value="CYTOCHROME C OXIDASE SUBUNIT 1"/>
    <property type="match status" value="1"/>
</dbReference>
<feature type="transmembrane region" description="Helical" evidence="1">
    <location>
        <begin position="411"/>
        <end position="433"/>
    </location>
</feature>
<keyword evidence="1" id="KW-0472">Membrane</keyword>
<feature type="transmembrane region" description="Helical" evidence="1">
    <location>
        <begin position="629"/>
        <end position="652"/>
    </location>
</feature>
<evidence type="ECO:0000259" key="2">
    <source>
        <dbReference type="Pfam" id="PF22085"/>
    </source>
</evidence>
<sequence length="765" mass="85145">MNNTKRLWILLGTVILTTLMILGWFGHELYRQVPPIPLKVVTSAGEILMTKADILKGQQAWQSMGGQQVGSIWGHGAYQAPDWSADWLHREAVTLRDLLSEQAYGNSFVALSDGRQAEIGQRVRSEMRRNTFDPQTGILTVSTARAAAIAKTAAHYQTLFGDDPSLSTLRDAYALQTPALPEKSRREAISDFFFWTAWAATTQRPGTIVTYTNNWPHEPLVGNQATPASLVWSLVSIALLLAGVGALVWYKLFRDRQESPPSPATTDPLDRIEITPSMRAAAKYAFTVIALFVVQVLLGGLTAHYTVEGNSFFGIPLAKIIPYVVSRTWHIQLAVFWIATAFLATGLFLAPAVGGQEPRFQRLGVNVLFGALLLVVAGSLAGEWLSIQQIFSLDSGFWFGLQGYEYVDLGRFWQILLFVGLLLWLTLMLRGLWPALKAPGHRRQLVLLFAGSSAAIGLFYGAGFFYGAKTHLTIMEYWRWWVVHLWVEGFFEVFATAALAFIFTRLGLVRSLSATRAVLFSSTIYLFGGIPGTFHHLYFSGTPISIMAVGATFSALEVVPLALIGFEAWETYSTSRLVDWMEKYRWPIRFFMGVAFWNLVGAGVFGFLINPPIALYYMQGLNTTPVHAHAALFGVYGLLALGLTLLVLRRLYPYGVWREGPLRLAFWSMNGGLVLMIGLSLLPIGLMQTWASIEHGLWYARSAEFLQQPVMETLRWLRMIGDTVFLVGVGALAYFVIGLITGWSYQKKGINHEVPFDSIAKEQPI</sequence>
<feature type="transmembrane region" description="Helical" evidence="1">
    <location>
        <begin position="664"/>
        <end position="686"/>
    </location>
</feature>
<feature type="transmembrane region" description="Helical" evidence="1">
    <location>
        <begin position="724"/>
        <end position="745"/>
    </location>
</feature>